<organism evidence="4 5">
    <name type="scientific">Limulus polyphemus</name>
    <name type="common">Atlantic horseshoe crab</name>
    <dbReference type="NCBI Taxonomy" id="6850"/>
    <lineage>
        <taxon>Eukaryota</taxon>
        <taxon>Metazoa</taxon>
        <taxon>Ecdysozoa</taxon>
        <taxon>Arthropoda</taxon>
        <taxon>Chelicerata</taxon>
        <taxon>Merostomata</taxon>
        <taxon>Xiphosura</taxon>
        <taxon>Limulidae</taxon>
        <taxon>Limulus</taxon>
    </lineage>
</organism>
<keyword evidence="3" id="KW-0472">Membrane</keyword>
<dbReference type="RefSeq" id="XP_013790507.1">
    <property type="nucleotide sequence ID" value="XM_013935053.2"/>
</dbReference>
<sequence length="334" mass="38134">MEGRKYVCQECGCFCESCVNNNSIHLHQEIENLKCQLVERENHIVQMDTNVIHHAQRFPKGENAALRQELLLWQEKYQRLHESHKKLQKVNQGLEDKLLKIVDKYETEKAVLTRDLSDITTKLVEARFSITELEEESEHYRNDCNIAIQLLQCKPSHFVSHKYSSIPLDLQERVKSHLNNRTKKETQNNNPEVGTIRIPIPTFPPTAMVYSVSKISNVGSVKQNGSSQASQRMSKSPPDCVSAAIIAKVLAERTKERNAKKQVICMACKCEKQNVYYHNKETQTKWSSKIVSCLSCGNQPICVHSCARKESSSSTDSHWCELHADPIGDTKTNK</sequence>
<proteinExistence type="predicted"/>
<dbReference type="PANTHER" id="PTHR28664:SF4">
    <property type="entry name" value="TIGHT JUNCTION-ASSOCIATED PROTEIN 1"/>
    <property type="match status" value="1"/>
</dbReference>
<reference evidence="5" key="1">
    <citation type="submission" date="2025-08" db="UniProtKB">
        <authorList>
            <consortium name="RefSeq"/>
        </authorList>
    </citation>
    <scope>IDENTIFICATION</scope>
    <source>
        <tissue evidence="5">Muscle</tissue>
    </source>
</reference>
<keyword evidence="4" id="KW-1185">Reference proteome</keyword>
<dbReference type="Proteomes" id="UP000694941">
    <property type="component" value="Unplaced"/>
</dbReference>
<accession>A0ABM1BXF6</accession>
<dbReference type="InterPro" id="IPR043441">
    <property type="entry name" value="Tjap1/BEGAIN"/>
</dbReference>
<name>A0ABM1BXF6_LIMPO</name>
<dbReference type="GeneID" id="106474360"/>
<gene>
    <name evidence="5" type="primary">LOC106474360</name>
</gene>
<comment type="subcellular location">
    <subcellularLocation>
        <location evidence="1">Membrane</location>
        <topology evidence="1">Peripheral membrane protein</topology>
    </subcellularLocation>
</comment>
<evidence type="ECO:0000256" key="1">
    <source>
        <dbReference type="ARBA" id="ARBA00004170"/>
    </source>
</evidence>
<evidence type="ECO:0000256" key="2">
    <source>
        <dbReference type="ARBA" id="ARBA00022553"/>
    </source>
</evidence>
<protein>
    <submittedName>
        <fullName evidence="5">Tight junction-associated protein 1-like isoform X1</fullName>
    </submittedName>
</protein>
<evidence type="ECO:0000313" key="4">
    <source>
        <dbReference type="Proteomes" id="UP000694941"/>
    </source>
</evidence>
<evidence type="ECO:0000256" key="3">
    <source>
        <dbReference type="ARBA" id="ARBA00023136"/>
    </source>
</evidence>
<keyword evidence="2" id="KW-0597">Phosphoprotein</keyword>
<evidence type="ECO:0000313" key="5">
    <source>
        <dbReference type="RefSeq" id="XP_013790507.1"/>
    </source>
</evidence>
<dbReference type="PANTHER" id="PTHR28664">
    <property type="entry name" value="TIGHT JUNCTION-ASSOCIATED PROTEIN 1"/>
    <property type="match status" value="1"/>
</dbReference>